<sequence>MRRTSRNTRGTIQERNPLPAKCAVKAFPMWRDLTITNGFILARDHLAALSAEKLSLISQISQDIGKPIQGNGCTTVVSVERVMLERLV</sequence>
<protein>
    <submittedName>
        <fullName evidence="1">Uncharacterized protein</fullName>
    </submittedName>
</protein>
<proteinExistence type="predicted"/>
<dbReference type="AlphaFoldDB" id="A0A0E9WUN0"/>
<evidence type="ECO:0000313" key="1">
    <source>
        <dbReference type="EMBL" id="JAH93956.1"/>
    </source>
</evidence>
<accession>A0A0E9WUN0</accession>
<reference evidence="1" key="1">
    <citation type="submission" date="2014-11" db="EMBL/GenBank/DDBJ databases">
        <authorList>
            <person name="Amaro Gonzalez C."/>
        </authorList>
    </citation>
    <scope>NUCLEOTIDE SEQUENCE</scope>
</reference>
<dbReference type="EMBL" id="GBXM01014621">
    <property type="protein sequence ID" value="JAH93956.1"/>
    <property type="molecule type" value="Transcribed_RNA"/>
</dbReference>
<reference evidence="1" key="2">
    <citation type="journal article" date="2015" name="Fish Shellfish Immunol.">
        <title>Early steps in the European eel (Anguilla anguilla)-Vibrio vulnificus interaction in the gills: Role of the RtxA13 toxin.</title>
        <authorList>
            <person name="Callol A."/>
            <person name="Pajuelo D."/>
            <person name="Ebbesson L."/>
            <person name="Teles M."/>
            <person name="MacKenzie S."/>
            <person name="Amaro C."/>
        </authorList>
    </citation>
    <scope>NUCLEOTIDE SEQUENCE</scope>
</reference>
<name>A0A0E9WUN0_ANGAN</name>
<organism evidence="1">
    <name type="scientific">Anguilla anguilla</name>
    <name type="common">European freshwater eel</name>
    <name type="synonym">Muraena anguilla</name>
    <dbReference type="NCBI Taxonomy" id="7936"/>
    <lineage>
        <taxon>Eukaryota</taxon>
        <taxon>Metazoa</taxon>
        <taxon>Chordata</taxon>
        <taxon>Craniata</taxon>
        <taxon>Vertebrata</taxon>
        <taxon>Euteleostomi</taxon>
        <taxon>Actinopterygii</taxon>
        <taxon>Neopterygii</taxon>
        <taxon>Teleostei</taxon>
        <taxon>Anguilliformes</taxon>
        <taxon>Anguillidae</taxon>
        <taxon>Anguilla</taxon>
    </lineage>
</organism>